<keyword evidence="2" id="KW-1185">Reference proteome</keyword>
<dbReference type="RefSeq" id="WP_111529767.1">
    <property type="nucleotide sequence ID" value="NZ_JBHRSG010000003.1"/>
</dbReference>
<dbReference type="Proteomes" id="UP000249254">
    <property type="component" value="Unassembled WGS sequence"/>
</dbReference>
<gene>
    <name evidence="1" type="ORF">DJ017_16635</name>
</gene>
<comment type="caution">
    <text evidence="1">The sequence shown here is derived from an EMBL/GenBank/DDBJ whole genome shotgun (WGS) entry which is preliminary data.</text>
</comment>
<accession>A0A328AN77</accession>
<organism evidence="1 2">
    <name type="scientific">Phenylobacterium soli</name>
    <dbReference type="NCBI Taxonomy" id="2170551"/>
    <lineage>
        <taxon>Bacteria</taxon>
        <taxon>Pseudomonadati</taxon>
        <taxon>Pseudomonadota</taxon>
        <taxon>Alphaproteobacteria</taxon>
        <taxon>Caulobacterales</taxon>
        <taxon>Caulobacteraceae</taxon>
        <taxon>Phenylobacterium</taxon>
    </lineage>
</organism>
<sequence length="471" mass="51526">MAPQVALAAFLTQRGGEEGDILEMLEPAIKDADLFARMPASRRYQLAALYAAAAYRLGEWDAAHKASVLATEQAQAGPEDWDRRFHVAILAGDGADAYQSFQRLMGREPLLSLSGRQLERFDRLLGELPDARQARLALGREMEREAWEPAFVIYDPSRVWLDYARALDESGDRRKAAAIARRITDPTLVMAVQADPRFDDLVRATPTLGDARAAAERYLAQSHDYMRENPRMLNGRVAEARALVILGRSSEALKLLDEAVQALGAGPRRQPAFDDMDDEPVLQYWRSAAMIDEGRLGEAIGARTAAAACHCSGLDAVMLAQALLEAGRAKEAKRWLDQASDNGLGLEDRMLLAKTRACVAVEAGAGTDAAAMNFLVRHERWAPAAMIEALLCAGDFDGAAAALVRQLEDPESRIDALAGLQAYGPEPNPWSHRIRLRAAWARLAARPDVRAALAKVGRRNAYDLRSLPVIG</sequence>
<protein>
    <recommendedName>
        <fullName evidence="3">Tetratricopeptide repeat protein</fullName>
    </recommendedName>
</protein>
<dbReference type="Gene3D" id="1.25.40.10">
    <property type="entry name" value="Tetratricopeptide repeat domain"/>
    <property type="match status" value="1"/>
</dbReference>
<proteinExistence type="predicted"/>
<evidence type="ECO:0000313" key="1">
    <source>
        <dbReference type="EMBL" id="RAK56019.1"/>
    </source>
</evidence>
<dbReference type="InterPro" id="IPR011990">
    <property type="entry name" value="TPR-like_helical_dom_sf"/>
</dbReference>
<dbReference type="OrthoDB" id="7171779at2"/>
<dbReference type="SUPFAM" id="SSF48452">
    <property type="entry name" value="TPR-like"/>
    <property type="match status" value="1"/>
</dbReference>
<name>A0A328AN77_9CAUL</name>
<evidence type="ECO:0008006" key="3">
    <source>
        <dbReference type="Google" id="ProtNLM"/>
    </source>
</evidence>
<evidence type="ECO:0000313" key="2">
    <source>
        <dbReference type="Proteomes" id="UP000249254"/>
    </source>
</evidence>
<reference evidence="2" key="1">
    <citation type="submission" date="2018-05" db="EMBL/GenBank/DDBJ databases">
        <authorList>
            <person name="Li X."/>
        </authorList>
    </citation>
    <scope>NUCLEOTIDE SEQUENCE [LARGE SCALE GENOMIC DNA]</scope>
    <source>
        <strain evidence="2">LX32</strain>
    </source>
</reference>
<dbReference type="AlphaFoldDB" id="A0A328AN77"/>
<dbReference type="EMBL" id="QFYQ01000001">
    <property type="protein sequence ID" value="RAK56019.1"/>
    <property type="molecule type" value="Genomic_DNA"/>
</dbReference>